<organism evidence="1 2">
    <name type="scientific">Chromohalobacter sarecensis</name>
    <dbReference type="NCBI Taxonomy" id="245294"/>
    <lineage>
        <taxon>Bacteria</taxon>
        <taxon>Pseudomonadati</taxon>
        <taxon>Pseudomonadota</taxon>
        <taxon>Gammaproteobacteria</taxon>
        <taxon>Oceanospirillales</taxon>
        <taxon>Halomonadaceae</taxon>
        <taxon>Chromohalobacter</taxon>
    </lineage>
</organism>
<evidence type="ECO:0000313" key="2">
    <source>
        <dbReference type="Proteomes" id="UP001596030"/>
    </source>
</evidence>
<reference evidence="2" key="1">
    <citation type="journal article" date="2019" name="Int. J. Syst. Evol. Microbiol.">
        <title>The Global Catalogue of Microorganisms (GCM) 10K type strain sequencing project: providing services to taxonomists for standard genome sequencing and annotation.</title>
        <authorList>
            <consortium name="The Broad Institute Genomics Platform"/>
            <consortium name="The Broad Institute Genome Sequencing Center for Infectious Disease"/>
            <person name="Wu L."/>
            <person name="Ma J."/>
        </authorList>
    </citation>
    <scope>NUCLEOTIDE SEQUENCE [LARGE SCALE GENOMIC DNA]</scope>
    <source>
        <strain evidence="2">CGMCC 1.12121</strain>
    </source>
</reference>
<keyword evidence="2" id="KW-1185">Reference proteome</keyword>
<gene>
    <name evidence="1" type="ORF">ACFO0U_14870</name>
</gene>
<evidence type="ECO:0000313" key="1">
    <source>
        <dbReference type="EMBL" id="MFC4540054.1"/>
    </source>
</evidence>
<proteinExistence type="predicted"/>
<protein>
    <submittedName>
        <fullName evidence="1">Uncharacterized protein</fullName>
    </submittedName>
</protein>
<dbReference type="EMBL" id="JBHSEU010000021">
    <property type="protein sequence ID" value="MFC4540054.1"/>
    <property type="molecule type" value="Genomic_DNA"/>
</dbReference>
<dbReference type="RefSeq" id="WP_246969152.1">
    <property type="nucleotide sequence ID" value="NZ_JAKGAN010000002.1"/>
</dbReference>
<comment type="caution">
    <text evidence="1">The sequence shown here is derived from an EMBL/GenBank/DDBJ whole genome shotgun (WGS) entry which is preliminary data.</text>
</comment>
<sequence length="373" mass="43217">MKSGNIYCANDKSLSDAIKQSQVTKSDIVDLFYSRGILVSSETKRDNLANYFSMFVHDYYDYEKLARTLDSRNYRDKSTVSYVPAEKFSIEQVEEAAHDISENLGAYDASCHINRVGDVVEVSLKYRVLNFNVNEFRQVSEREASINLSIENGALCIRRPHTETVQEITDLFINALSNNVDEDVDVSTINMEGVRDPLFRTQFFERLVHNLEDLKHYDVSDVYIYHPKNVDDEPEEDSFEDQDSESLDPVDTGVHIKKASLKGEKVLHSDELRGLYDRGFYIWKIVWQSKGKFHDSDVYEFEAQFSDPEKFRNFSYLAKGYYGYKAGGEYNKHRKRFDNQQERALGKKIEEAARCAIEEVMEEDGEEIEDVES</sequence>
<name>A0ABV9D3L2_9GAMM</name>
<accession>A0ABV9D3L2</accession>
<dbReference type="Proteomes" id="UP001596030">
    <property type="component" value="Unassembled WGS sequence"/>
</dbReference>